<protein>
    <recommendedName>
        <fullName evidence="2">DUF4179 domain-containing protein</fullName>
    </recommendedName>
</protein>
<evidence type="ECO:0000256" key="1">
    <source>
        <dbReference type="SAM" id="Phobius"/>
    </source>
</evidence>
<evidence type="ECO:0000259" key="2">
    <source>
        <dbReference type="Pfam" id="PF13786"/>
    </source>
</evidence>
<reference evidence="3 4" key="1">
    <citation type="submission" date="2018-04" db="EMBL/GenBank/DDBJ databases">
        <title>Camelliibacillus theae gen. nov., sp. nov., isolated from Pu'er tea.</title>
        <authorList>
            <person name="Niu L."/>
        </authorList>
    </citation>
    <scope>NUCLEOTIDE SEQUENCE [LARGE SCALE GENOMIC DNA]</scope>
    <source>
        <strain evidence="3 4">T8</strain>
    </source>
</reference>
<name>A0A2U1K3V0_9BACI</name>
<evidence type="ECO:0000313" key="3">
    <source>
        <dbReference type="EMBL" id="PWA11854.1"/>
    </source>
</evidence>
<dbReference type="RefSeq" id="WP_116554498.1">
    <property type="nucleotide sequence ID" value="NZ_QCZG01000015.1"/>
</dbReference>
<comment type="caution">
    <text evidence="3">The sequence shown here is derived from an EMBL/GenBank/DDBJ whole genome shotgun (WGS) entry which is preliminary data.</text>
</comment>
<dbReference type="Proteomes" id="UP000245998">
    <property type="component" value="Unassembled WGS sequence"/>
</dbReference>
<keyword evidence="1" id="KW-0472">Membrane</keyword>
<keyword evidence="1" id="KW-1133">Transmembrane helix</keyword>
<sequence length="279" mass="31378">MQNKGIMSATIAIAIGILMLYYNQDIKIISARDIPATSSVEINDLSNGSSIFEKSGDKELIIAEKKRLITKVEQSATDQDITFTIHDVYYNDNQIFLAYSIQSKTDHLLEGPYPFGGDSILINGKRLNSGGKRWFTKVSNDKYVGVYDINPITDLPDQFRLEMVFPRIFNQEGNWSFDFNVKETVGNKIPVFDKSKSYKESTLALKSMKLNPAGTAVSFDLTQNINESELDSFNLLTDDGKALNVLDFAGFSLPEDIKGNKETIHYVSRFSEVKENTHI</sequence>
<dbReference type="Gene3D" id="2.60.40.1630">
    <property type="entry name" value="bacillus anthracis domain"/>
    <property type="match status" value="1"/>
</dbReference>
<proteinExistence type="predicted"/>
<accession>A0A2U1K3V0</accession>
<dbReference type="Pfam" id="PF13786">
    <property type="entry name" value="DUF4179"/>
    <property type="match status" value="1"/>
</dbReference>
<feature type="domain" description="DUF4179" evidence="2">
    <location>
        <begin position="11"/>
        <end position="103"/>
    </location>
</feature>
<dbReference type="InterPro" id="IPR025436">
    <property type="entry name" value="DUF4179"/>
</dbReference>
<dbReference type="AlphaFoldDB" id="A0A2U1K3V0"/>
<keyword evidence="4" id="KW-1185">Reference proteome</keyword>
<gene>
    <name evidence="3" type="ORF">DCC39_08675</name>
</gene>
<feature type="transmembrane region" description="Helical" evidence="1">
    <location>
        <begin position="6"/>
        <end position="22"/>
    </location>
</feature>
<evidence type="ECO:0000313" key="4">
    <source>
        <dbReference type="Proteomes" id="UP000245998"/>
    </source>
</evidence>
<dbReference type="EMBL" id="QCZG01000015">
    <property type="protein sequence ID" value="PWA11854.1"/>
    <property type="molecule type" value="Genomic_DNA"/>
</dbReference>
<dbReference type="OrthoDB" id="2844544at2"/>
<organism evidence="3 4">
    <name type="scientific">Pueribacillus theae</name>
    <dbReference type="NCBI Taxonomy" id="2171751"/>
    <lineage>
        <taxon>Bacteria</taxon>
        <taxon>Bacillati</taxon>
        <taxon>Bacillota</taxon>
        <taxon>Bacilli</taxon>
        <taxon>Bacillales</taxon>
        <taxon>Bacillaceae</taxon>
        <taxon>Pueribacillus</taxon>
    </lineage>
</organism>
<keyword evidence="1" id="KW-0812">Transmembrane</keyword>